<evidence type="ECO:0000313" key="1">
    <source>
        <dbReference type="EMBL" id="CAB4593154.1"/>
    </source>
</evidence>
<accession>A0A6J6G1K1</accession>
<dbReference type="EMBL" id="CAEZUH010000039">
    <property type="protein sequence ID" value="CAB4593154.1"/>
    <property type="molecule type" value="Genomic_DNA"/>
</dbReference>
<gene>
    <name evidence="1" type="ORF">UFOPK1798_00549</name>
</gene>
<sequence length="47" mass="4722">MATKASLKLLPSVGMINTVEVPVISATTPGSITPVSTAAEQPSTVPK</sequence>
<proteinExistence type="predicted"/>
<name>A0A6J6G1K1_9ZZZZ</name>
<organism evidence="1">
    <name type="scientific">freshwater metagenome</name>
    <dbReference type="NCBI Taxonomy" id="449393"/>
    <lineage>
        <taxon>unclassified sequences</taxon>
        <taxon>metagenomes</taxon>
        <taxon>ecological metagenomes</taxon>
    </lineage>
</organism>
<protein>
    <submittedName>
        <fullName evidence="1">Unannotated protein</fullName>
    </submittedName>
</protein>
<dbReference type="AlphaFoldDB" id="A0A6J6G1K1"/>
<reference evidence="1" key="1">
    <citation type="submission" date="2020-05" db="EMBL/GenBank/DDBJ databases">
        <authorList>
            <person name="Chiriac C."/>
            <person name="Salcher M."/>
            <person name="Ghai R."/>
            <person name="Kavagutti S V."/>
        </authorList>
    </citation>
    <scope>NUCLEOTIDE SEQUENCE</scope>
</reference>